<evidence type="ECO:0000313" key="1">
    <source>
        <dbReference type="EMBL" id="CAB4014718.1"/>
    </source>
</evidence>
<protein>
    <submittedName>
        <fullName evidence="1">Pro-Pol poly</fullName>
    </submittedName>
</protein>
<dbReference type="Gene3D" id="3.30.420.10">
    <property type="entry name" value="Ribonuclease H-like superfamily/Ribonuclease H"/>
    <property type="match status" value="1"/>
</dbReference>
<name>A0A7D9IRF3_PARCT</name>
<feature type="non-terminal residue" evidence="1">
    <location>
        <position position="1"/>
    </location>
</feature>
<keyword evidence="2" id="KW-1185">Reference proteome</keyword>
<comment type="caution">
    <text evidence="1">The sequence shown here is derived from an EMBL/GenBank/DDBJ whole genome shotgun (WGS) entry which is preliminary data.</text>
</comment>
<gene>
    <name evidence="1" type="ORF">PACLA_8A063722</name>
</gene>
<dbReference type="InterPro" id="IPR001584">
    <property type="entry name" value="Integrase_cat-core"/>
</dbReference>
<organism evidence="1 2">
    <name type="scientific">Paramuricea clavata</name>
    <name type="common">Red gorgonian</name>
    <name type="synonym">Violescent sea-whip</name>
    <dbReference type="NCBI Taxonomy" id="317549"/>
    <lineage>
        <taxon>Eukaryota</taxon>
        <taxon>Metazoa</taxon>
        <taxon>Cnidaria</taxon>
        <taxon>Anthozoa</taxon>
        <taxon>Octocorallia</taxon>
        <taxon>Malacalcyonacea</taxon>
        <taxon>Plexauridae</taxon>
        <taxon>Paramuricea</taxon>
    </lineage>
</organism>
<accession>A0A7D9IRF3</accession>
<dbReference type="OrthoDB" id="8194935at2759"/>
<dbReference type="PROSITE" id="PS50994">
    <property type="entry name" value="INTEGRASE"/>
    <property type="match status" value="1"/>
</dbReference>
<evidence type="ECO:0000313" key="2">
    <source>
        <dbReference type="Proteomes" id="UP001152795"/>
    </source>
</evidence>
<proteinExistence type="predicted"/>
<dbReference type="InterPro" id="IPR040676">
    <property type="entry name" value="DUF5641"/>
</dbReference>
<reference evidence="1" key="1">
    <citation type="submission" date="2020-04" db="EMBL/GenBank/DDBJ databases">
        <authorList>
            <person name="Alioto T."/>
            <person name="Alioto T."/>
            <person name="Gomez Garrido J."/>
        </authorList>
    </citation>
    <scope>NUCLEOTIDE SEQUENCE</scope>
    <source>
        <strain evidence="1">A484AB</strain>
    </source>
</reference>
<dbReference type="Pfam" id="PF00665">
    <property type="entry name" value="rve"/>
    <property type="match status" value="1"/>
</dbReference>
<dbReference type="InterPro" id="IPR036397">
    <property type="entry name" value="RNaseH_sf"/>
</dbReference>
<dbReference type="GO" id="GO:0015074">
    <property type="term" value="P:DNA integration"/>
    <property type="evidence" value="ECO:0007669"/>
    <property type="project" value="InterPro"/>
</dbReference>
<dbReference type="GO" id="GO:0003676">
    <property type="term" value="F:nucleic acid binding"/>
    <property type="evidence" value="ECO:0007669"/>
    <property type="project" value="InterPro"/>
</dbReference>
<dbReference type="PANTHER" id="PTHR47331">
    <property type="entry name" value="PHD-TYPE DOMAIN-CONTAINING PROTEIN"/>
    <property type="match status" value="1"/>
</dbReference>
<dbReference type="Pfam" id="PF18701">
    <property type="entry name" value="DUF5641"/>
    <property type="match status" value="1"/>
</dbReference>
<dbReference type="EMBL" id="CACRXK020008419">
    <property type="protein sequence ID" value="CAB4014718.1"/>
    <property type="molecule type" value="Genomic_DNA"/>
</dbReference>
<dbReference type="AlphaFoldDB" id="A0A7D9IRF3"/>
<sequence length="611" mass="69604">RFKTFEANRIANIQDLIPPQRWKHVDGLQNPADVGSRGILAKEIKEHPLWWTGPDWLKQNQTNWPSKFTAPPSLEALQSLGVTKDCLQLKEKEEVTLQTTTDTASTEPVIDITRYSSYIQLVRVTAWVFRVVTRSNLFSSTPLAVSELCKAKTWLIKQAQAQMFPNTVKLLRKKNPLPLSDPLQSLNAYLDKDGLLRVGGRLSQSMKDYESQHPLILHGKHYLSTLIAQSEDKRLCHAGPKLTLGSLQDTYHIISARRVVRKLIRECIVCKRASPKITTQLMGQLPSARALPTFANERVSVDYAGPFTLKIGSVRKLTYRKAYVAVFVCLVTKSCHIELVSDLSAEAFLATLRRFVSRRGKPTQIWSDNATCFRRTDKDLRELYRLLQRPDIKESVMNFCSSQGIQWKFSPPTGPHHGSVWENGVKSCKRHLKRIVGETKLIFEEMTTTLCQIEACLNSRPLIPSLDTNDDDGISPLTPGHFLIGRPLEALPSRIYKEPILGLKRWKLCQALTQHFWKRWSAEYLNGLQRFNKWKVPKRNLQLDDIVLVKDNRTPTCQWSLARVTKVHPGPDKLVRVVTVQTKTGTFIRPIVKLCLLLPAKEVPKKGDEMK</sequence>
<dbReference type="SUPFAM" id="SSF53098">
    <property type="entry name" value="Ribonuclease H-like"/>
    <property type="match status" value="1"/>
</dbReference>
<dbReference type="InterPro" id="IPR012337">
    <property type="entry name" value="RNaseH-like_sf"/>
</dbReference>
<dbReference type="Proteomes" id="UP001152795">
    <property type="component" value="Unassembled WGS sequence"/>
</dbReference>